<evidence type="ECO:0000313" key="2">
    <source>
        <dbReference type="Proteomes" id="UP000814140"/>
    </source>
</evidence>
<proteinExistence type="predicted"/>
<evidence type="ECO:0000313" key="1">
    <source>
        <dbReference type="EMBL" id="KAI0059724.1"/>
    </source>
</evidence>
<dbReference type="Proteomes" id="UP000814140">
    <property type="component" value="Unassembled WGS sequence"/>
</dbReference>
<dbReference type="EMBL" id="MU277224">
    <property type="protein sequence ID" value="KAI0059724.1"/>
    <property type="molecule type" value="Genomic_DNA"/>
</dbReference>
<protein>
    <submittedName>
        <fullName evidence="1">Uncharacterized protein</fullName>
    </submittedName>
</protein>
<reference evidence="1" key="1">
    <citation type="submission" date="2021-03" db="EMBL/GenBank/DDBJ databases">
        <authorList>
            <consortium name="DOE Joint Genome Institute"/>
            <person name="Ahrendt S."/>
            <person name="Looney B.P."/>
            <person name="Miyauchi S."/>
            <person name="Morin E."/>
            <person name="Drula E."/>
            <person name="Courty P.E."/>
            <person name="Chicoki N."/>
            <person name="Fauchery L."/>
            <person name="Kohler A."/>
            <person name="Kuo A."/>
            <person name="Labutti K."/>
            <person name="Pangilinan J."/>
            <person name="Lipzen A."/>
            <person name="Riley R."/>
            <person name="Andreopoulos W."/>
            <person name="He G."/>
            <person name="Johnson J."/>
            <person name="Barry K.W."/>
            <person name="Grigoriev I.V."/>
            <person name="Nagy L."/>
            <person name="Hibbett D."/>
            <person name="Henrissat B."/>
            <person name="Matheny P.B."/>
            <person name="Labbe J."/>
            <person name="Martin F."/>
        </authorList>
    </citation>
    <scope>NUCLEOTIDE SEQUENCE</scope>
    <source>
        <strain evidence="1">HHB10654</strain>
    </source>
</reference>
<gene>
    <name evidence="1" type="ORF">BV25DRAFT_1045438</name>
</gene>
<accession>A0ACB8SSY9</accession>
<organism evidence="1 2">
    <name type="scientific">Artomyces pyxidatus</name>
    <dbReference type="NCBI Taxonomy" id="48021"/>
    <lineage>
        <taxon>Eukaryota</taxon>
        <taxon>Fungi</taxon>
        <taxon>Dikarya</taxon>
        <taxon>Basidiomycota</taxon>
        <taxon>Agaricomycotina</taxon>
        <taxon>Agaricomycetes</taxon>
        <taxon>Russulales</taxon>
        <taxon>Auriscalpiaceae</taxon>
        <taxon>Artomyces</taxon>
    </lineage>
</organism>
<name>A0ACB8SSY9_9AGAM</name>
<comment type="caution">
    <text evidence="1">The sequence shown here is derived from an EMBL/GenBank/DDBJ whole genome shotgun (WGS) entry which is preliminary data.</text>
</comment>
<reference evidence="1" key="2">
    <citation type="journal article" date="2022" name="New Phytol.">
        <title>Evolutionary transition to the ectomycorrhizal habit in the genomes of a hyperdiverse lineage of mushroom-forming fungi.</title>
        <authorList>
            <person name="Looney B."/>
            <person name="Miyauchi S."/>
            <person name="Morin E."/>
            <person name="Drula E."/>
            <person name="Courty P.E."/>
            <person name="Kohler A."/>
            <person name="Kuo A."/>
            <person name="LaButti K."/>
            <person name="Pangilinan J."/>
            <person name="Lipzen A."/>
            <person name="Riley R."/>
            <person name="Andreopoulos W."/>
            <person name="He G."/>
            <person name="Johnson J."/>
            <person name="Nolan M."/>
            <person name="Tritt A."/>
            <person name="Barry K.W."/>
            <person name="Grigoriev I.V."/>
            <person name="Nagy L.G."/>
            <person name="Hibbett D."/>
            <person name="Henrissat B."/>
            <person name="Matheny P.B."/>
            <person name="Labbe J."/>
            <person name="Martin F.M."/>
        </authorList>
    </citation>
    <scope>NUCLEOTIDE SEQUENCE</scope>
    <source>
        <strain evidence="1">HHB10654</strain>
    </source>
</reference>
<sequence>MSTIASAVADMCLRNTTIVLQPYQDNMLCEPDITRCHACVMHLSFSLAFLGGVAPADAVNQIRSTSSTLLRTRFDAITPPSNMHDRRYLEVALAQLVRKFHFPLSLSRPPFGEGVHRAPVASGMGHDAPRHRCYRRGSPHLIRPIRHSSVDLGGGLEVQFGLRHWMKVASLWYQNPQAHR</sequence>
<keyword evidence="2" id="KW-1185">Reference proteome</keyword>